<evidence type="ECO:0000256" key="1">
    <source>
        <dbReference type="ARBA" id="ARBA00004141"/>
    </source>
</evidence>
<dbReference type="Pfam" id="PF04241">
    <property type="entry name" value="DUF423"/>
    <property type="match status" value="1"/>
</dbReference>
<evidence type="ECO:0000256" key="4">
    <source>
        <dbReference type="ARBA" id="ARBA00022989"/>
    </source>
</evidence>
<keyword evidence="5 6" id="KW-0472">Membrane</keyword>
<dbReference type="EMBL" id="JBBYXI010000003">
    <property type="protein sequence ID" value="MEN3931385.1"/>
    <property type="molecule type" value="Genomic_DNA"/>
</dbReference>
<evidence type="ECO:0000313" key="8">
    <source>
        <dbReference type="Proteomes" id="UP001418637"/>
    </source>
</evidence>
<accession>A0ABV0BPB3</accession>
<keyword evidence="8" id="KW-1185">Reference proteome</keyword>
<comment type="subcellular location">
    <subcellularLocation>
        <location evidence="1">Membrane</location>
        <topology evidence="1">Multi-pass membrane protein</topology>
    </subcellularLocation>
</comment>
<feature type="transmembrane region" description="Helical" evidence="6">
    <location>
        <begin position="104"/>
        <end position="122"/>
    </location>
</feature>
<proteinExistence type="inferred from homology"/>
<dbReference type="InterPro" id="IPR006696">
    <property type="entry name" value="DUF423"/>
</dbReference>
<keyword evidence="3 6" id="KW-0812">Transmembrane</keyword>
<keyword evidence="4 6" id="KW-1133">Transmembrane helix</keyword>
<protein>
    <submittedName>
        <fullName evidence="7">DUF423 domain-containing protein</fullName>
    </submittedName>
</protein>
<dbReference type="Proteomes" id="UP001418637">
    <property type="component" value="Unassembled WGS sequence"/>
</dbReference>
<evidence type="ECO:0000256" key="3">
    <source>
        <dbReference type="ARBA" id="ARBA00022692"/>
    </source>
</evidence>
<comment type="similarity">
    <text evidence="2">Belongs to the UPF0382 family.</text>
</comment>
<reference evidence="7 8" key="1">
    <citation type="submission" date="2024-04" db="EMBL/GenBank/DDBJ databases">
        <title>A novel species isolated from cricket.</title>
        <authorList>
            <person name="Wang H.-C."/>
        </authorList>
    </citation>
    <scope>NUCLEOTIDE SEQUENCE [LARGE SCALE GENOMIC DNA]</scope>
    <source>
        <strain evidence="7 8">WL0021</strain>
    </source>
</reference>
<evidence type="ECO:0000256" key="2">
    <source>
        <dbReference type="ARBA" id="ARBA00009694"/>
    </source>
</evidence>
<dbReference type="RefSeq" id="WP_346337415.1">
    <property type="nucleotide sequence ID" value="NZ_JBBYXI010000003.1"/>
</dbReference>
<sequence>MNIQDRLLLIIAGLFGVIGVSLASLAAHMADIDTGRLATAANIMLFHTPAIIAVAIIAHIDMASKVISRLAGWFFVAGIMLFAGDLCMRVFVYDRLFANAAPTGGFLIIGGWLLVSIAAIFAQKRTD</sequence>
<feature type="transmembrane region" description="Helical" evidence="6">
    <location>
        <begin position="7"/>
        <end position="27"/>
    </location>
</feature>
<gene>
    <name evidence="7" type="ORF">WJT86_09985</name>
</gene>
<name>A0ABV0BPB3_9HYPH</name>
<feature type="transmembrane region" description="Helical" evidence="6">
    <location>
        <begin position="70"/>
        <end position="92"/>
    </location>
</feature>
<comment type="caution">
    <text evidence="7">The sequence shown here is derived from an EMBL/GenBank/DDBJ whole genome shotgun (WGS) entry which is preliminary data.</text>
</comment>
<dbReference type="PANTHER" id="PTHR43461:SF1">
    <property type="entry name" value="TRANSMEMBRANE PROTEIN 256"/>
    <property type="match status" value="1"/>
</dbReference>
<evidence type="ECO:0000313" key="7">
    <source>
        <dbReference type="EMBL" id="MEN3931385.1"/>
    </source>
</evidence>
<dbReference type="PANTHER" id="PTHR43461">
    <property type="entry name" value="TRANSMEMBRANE PROTEIN 256"/>
    <property type="match status" value="1"/>
</dbReference>
<evidence type="ECO:0000256" key="5">
    <source>
        <dbReference type="ARBA" id="ARBA00023136"/>
    </source>
</evidence>
<evidence type="ECO:0000256" key="6">
    <source>
        <dbReference type="SAM" id="Phobius"/>
    </source>
</evidence>
<organism evidence="7 8">
    <name type="scientific">Hohaiivirga grylli</name>
    <dbReference type="NCBI Taxonomy" id="3133970"/>
    <lineage>
        <taxon>Bacteria</taxon>
        <taxon>Pseudomonadati</taxon>
        <taxon>Pseudomonadota</taxon>
        <taxon>Alphaproteobacteria</taxon>
        <taxon>Hyphomicrobiales</taxon>
        <taxon>Methylobacteriaceae</taxon>
        <taxon>Hohaiivirga</taxon>
    </lineage>
</organism>
<feature type="transmembrane region" description="Helical" evidence="6">
    <location>
        <begin position="39"/>
        <end position="58"/>
    </location>
</feature>